<protein>
    <submittedName>
        <fullName evidence="10">Uncharacterized protein</fullName>
    </submittedName>
</protein>
<evidence type="ECO:0000313" key="11">
    <source>
        <dbReference type="Proteomes" id="UP001603857"/>
    </source>
</evidence>
<organism evidence="10 11">
    <name type="scientific">Flemingia macrophylla</name>
    <dbReference type="NCBI Taxonomy" id="520843"/>
    <lineage>
        <taxon>Eukaryota</taxon>
        <taxon>Viridiplantae</taxon>
        <taxon>Streptophyta</taxon>
        <taxon>Embryophyta</taxon>
        <taxon>Tracheophyta</taxon>
        <taxon>Spermatophyta</taxon>
        <taxon>Magnoliopsida</taxon>
        <taxon>eudicotyledons</taxon>
        <taxon>Gunneridae</taxon>
        <taxon>Pentapetalae</taxon>
        <taxon>rosids</taxon>
        <taxon>fabids</taxon>
        <taxon>Fabales</taxon>
        <taxon>Fabaceae</taxon>
        <taxon>Papilionoideae</taxon>
        <taxon>50 kb inversion clade</taxon>
        <taxon>NPAAA clade</taxon>
        <taxon>indigoferoid/millettioid clade</taxon>
        <taxon>Phaseoleae</taxon>
        <taxon>Flemingia</taxon>
    </lineage>
</organism>
<dbReference type="Pfam" id="PF13921">
    <property type="entry name" value="Myb_DNA-bind_6"/>
    <property type="match status" value="1"/>
</dbReference>
<evidence type="ECO:0000259" key="8">
    <source>
        <dbReference type="PROSITE" id="PS50090"/>
    </source>
</evidence>
<keyword evidence="11" id="KW-1185">Reference proteome</keyword>
<feature type="domain" description="Myb-like" evidence="8">
    <location>
        <begin position="130"/>
        <end position="176"/>
    </location>
</feature>
<sequence>MAKSKYCMISSQQSQNASTSFYPFASLSMMGSLSLASSNYATLSNGTSSQESGGYASGVENGRSASWSFPFMKEFLSSNFEDCSDVGVGESNTSGEKIKHGTKLNEEGNPNENLVSGKEVDSGHSKLCARGHWRPAEDSKLKELVAVYGPQNWNLIAEKLEGRSGKSCRLRWFNQLDPRINRRAFSEEEEERLMQAHRVYGSKWAMIARLFPGRTDNAVKNHWHVIMARKYREQSSAYRRKRMSQSVYRRVEQIPSFVCSRDNNNSVSTTESSPSYCLNLPHNGAAITNSMPNFPCFQGVPAGVGEFGLNGSSPLNMNGEREAMSNTSHHVGLCAQQVPFHFFSGGRSNDTMEESMSQIRFRERTNESHSHHCQLTGFYPHYSQQQLMVMQQLDNNNFYSLSKSSSASTATTAREASSSPFVAEMRDKGMNRDPSDGVPLPPQFFDFLGVGAT</sequence>
<dbReference type="SUPFAM" id="SSF46689">
    <property type="entry name" value="Homeodomain-like"/>
    <property type="match status" value="1"/>
</dbReference>
<evidence type="ECO:0000256" key="2">
    <source>
        <dbReference type="ARBA" id="ARBA00022737"/>
    </source>
</evidence>
<dbReference type="Gene3D" id="1.10.10.60">
    <property type="entry name" value="Homeodomain-like"/>
    <property type="match status" value="2"/>
</dbReference>
<feature type="compositionally biased region" description="Basic and acidic residues" evidence="7">
    <location>
        <begin position="96"/>
        <end position="106"/>
    </location>
</feature>
<dbReference type="PROSITE" id="PS51294">
    <property type="entry name" value="HTH_MYB"/>
    <property type="match status" value="2"/>
</dbReference>
<dbReference type="GO" id="GO:0005634">
    <property type="term" value="C:nucleus"/>
    <property type="evidence" value="ECO:0007669"/>
    <property type="project" value="UniProtKB-SubCell"/>
</dbReference>
<dbReference type="PANTHER" id="PTHR45614">
    <property type="entry name" value="MYB PROTEIN-RELATED"/>
    <property type="match status" value="1"/>
</dbReference>
<feature type="domain" description="HTH myb-type" evidence="9">
    <location>
        <begin position="130"/>
        <end position="176"/>
    </location>
</feature>
<dbReference type="GO" id="GO:0003677">
    <property type="term" value="F:DNA binding"/>
    <property type="evidence" value="ECO:0007669"/>
    <property type="project" value="UniProtKB-KW"/>
</dbReference>
<accession>A0ABD1NM62</accession>
<comment type="subcellular location">
    <subcellularLocation>
        <location evidence="1">Nucleus</location>
    </subcellularLocation>
</comment>
<feature type="domain" description="Myb-like" evidence="8">
    <location>
        <begin position="177"/>
        <end position="227"/>
    </location>
</feature>
<keyword evidence="6" id="KW-0539">Nucleus</keyword>
<name>A0ABD1NM62_9FABA</name>
<reference evidence="10 11" key="1">
    <citation type="submission" date="2024-08" db="EMBL/GenBank/DDBJ databases">
        <title>Insights into the chromosomal genome structure of Flemingia macrophylla.</title>
        <authorList>
            <person name="Ding Y."/>
            <person name="Zhao Y."/>
            <person name="Bi W."/>
            <person name="Wu M."/>
            <person name="Zhao G."/>
            <person name="Gong Y."/>
            <person name="Li W."/>
            <person name="Zhang P."/>
        </authorList>
    </citation>
    <scope>NUCLEOTIDE SEQUENCE [LARGE SCALE GENOMIC DNA]</scope>
    <source>
        <strain evidence="10">DYQJB</strain>
        <tissue evidence="10">Leaf</tissue>
    </source>
</reference>
<dbReference type="InterPro" id="IPR050560">
    <property type="entry name" value="MYB_TF"/>
</dbReference>
<dbReference type="SMART" id="SM00717">
    <property type="entry name" value="SANT"/>
    <property type="match status" value="2"/>
</dbReference>
<evidence type="ECO:0000256" key="7">
    <source>
        <dbReference type="SAM" id="MobiDB-lite"/>
    </source>
</evidence>
<comment type="caution">
    <text evidence="10">The sequence shown here is derived from an EMBL/GenBank/DDBJ whole genome shotgun (WGS) entry which is preliminary data.</text>
</comment>
<evidence type="ECO:0000313" key="10">
    <source>
        <dbReference type="EMBL" id="KAL2349230.1"/>
    </source>
</evidence>
<evidence type="ECO:0000256" key="1">
    <source>
        <dbReference type="ARBA" id="ARBA00004123"/>
    </source>
</evidence>
<keyword evidence="4" id="KW-0238">DNA-binding</keyword>
<evidence type="ECO:0000256" key="3">
    <source>
        <dbReference type="ARBA" id="ARBA00023015"/>
    </source>
</evidence>
<evidence type="ECO:0000256" key="5">
    <source>
        <dbReference type="ARBA" id="ARBA00023163"/>
    </source>
</evidence>
<dbReference type="CDD" id="cd00167">
    <property type="entry name" value="SANT"/>
    <property type="match status" value="2"/>
</dbReference>
<dbReference type="FunFam" id="1.10.10.60:FF:000060">
    <property type="entry name" value="MYB transcription factor"/>
    <property type="match status" value="1"/>
</dbReference>
<dbReference type="InterPro" id="IPR009057">
    <property type="entry name" value="Homeodomain-like_sf"/>
</dbReference>
<feature type="region of interest" description="Disordered" evidence="7">
    <location>
        <begin position="91"/>
        <end position="120"/>
    </location>
</feature>
<keyword evidence="3" id="KW-0805">Transcription regulation</keyword>
<keyword evidence="2" id="KW-0677">Repeat</keyword>
<evidence type="ECO:0000256" key="6">
    <source>
        <dbReference type="ARBA" id="ARBA00023242"/>
    </source>
</evidence>
<gene>
    <name evidence="10" type="ORF">Fmac_003230</name>
</gene>
<evidence type="ECO:0000259" key="9">
    <source>
        <dbReference type="PROSITE" id="PS51294"/>
    </source>
</evidence>
<evidence type="ECO:0000256" key="4">
    <source>
        <dbReference type="ARBA" id="ARBA00023125"/>
    </source>
</evidence>
<dbReference type="EMBL" id="JBGMDY010000001">
    <property type="protein sequence ID" value="KAL2349230.1"/>
    <property type="molecule type" value="Genomic_DNA"/>
</dbReference>
<dbReference type="Proteomes" id="UP001603857">
    <property type="component" value="Unassembled WGS sequence"/>
</dbReference>
<keyword evidence="5" id="KW-0804">Transcription</keyword>
<dbReference type="FunFam" id="1.10.10.60:FF:000356">
    <property type="entry name" value="MYB transcription factor"/>
    <property type="match status" value="1"/>
</dbReference>
<dbReference type="InterPro" id="IPR001005">
    <property type="entry name" value="SANT/Myb"/>
</dbReference>
<dbReference type="InterPro" id="IPR017930">
    <property type="entry name" value="Myb_dom"/>
</dbReference>
<feature type="domain" description="HTH myb-type" evidence="9">
    <location>
        <begin position="177"/>
        <end position="231"/>
    </location>
</feature>
<dbReference type="PROSITE" id="PS50090">
    <property type="entry name" value="MYB_LIKE"/>
    <property type="match status" value="2"/>
</dbReference>
<dbReference type="PANTHER" id="PTHR45614:SF175">
    <property type="entry name" value="TRANSCRIPTION FACTOR MYB105-RELATED"/>
    <property type="match status" value="1"/>
</dbReference>
<dbReference type="AlphaFoldDB" id="A0ABD1NM62"/>
<proteinExistence type="predicted"/>